<dbReference type="RefSeq" id="WP_006673633.1">
    <property type="nucleotide sequence ID" value="NZ_AOMA01000138.1"/>
</dbReference>
<name>M0LPX3_9EURY</name>
<dbReference type="Pfam" id="PF00596">
    <property type="entry name" value="Aldolase_II"/>
    <property type="match status" value="1"/>
</dbReference>
<evidence type="ECO:0000256" key="3">
    <source>
        <dbReference type="SAM" id="MobiDB-lite"/>
    </source>
</evidence>
<dbReference type="PANTHER" id="PTHR22789:SF0">
    <property type="entry name" value="3-OXO-TETRONATE 4-PHOSPHATE DECARBOXYLASE-RELATED"/>
    <property type="match status" value="1"/>
</dbReference>
<sequence length="238" mass="25284">MTEPELLETERRAVVDHAAELADLTPGRTGNLSVRGKREGDDGNDSNSNSDSDSDNDPGDAFAITPTGVPYDAFDPEDVPVVGIDAEGEQLAGEMTPSSEVPMHTAIYRREDVGAIVHTHSPWATALAVANEPLPPIHYMIVAVGKGVPVAEYAPYGTDDLAANIVAAMDEADSTAALIENHGLVVTAPDLPTALENTHHVESLARLYLESRSAGLEPQTLSDAQLETVLEQFESYGQ</sequence>
<evidence type="ECO:0000313" key="5">
    <source>
        <dbReference type="EMBL" id="EMA34095.1"/>
    </source>
</evidence>
<dbReference type="InterPro" id="IPR050197">
    <property type="entry name" value="Aldolase_class_II_sugar_metab"/>
</dbReference>
<dbReference type="SUPFAM" id="SSF53639">
    <property type="entry name" value="AraD/HMP-PK domain-like"/>
    <property type="match status" value="1"/>
</dbReference>
<dbReference type="EMBL" id="AOMA01000138">
    <property type="protein sequence ID" value="EMA34095.1"/>
    <property type="molecule type" value="Genomic_DNA"/>
</dbReference>
<dbReference type="InterPro" id="IPR001303">
    <property type="entry name" value="Aldolase_II/adducin_N"/>
</dbReference>
<dbReference type="OrthoDB" id="18709at2157"/>
<evidence type="ECO:0000256" key="2">
    <source>
        <dbReference type="ARBA" id="ARBA00023239"/>
    </source>
</evidence>
<feature type="domain" description="Class II aldolase/adducin N-terminal" evidence="4">
    <location>
        <begin position="12"/>
        <end position="209"/>
    </location>
</feature>
<proteinExistence type="predicted"/>
<keyword evidence="1" id="KW-0479">Metal-binding</keyword>
<comment type="caution">
    <text evidence="5">The sequence shown here is derived from an EMBL/GenBank/DDBJ whole genome shotgun (WGS) entry which is preliminary data.</text>
</comment>
<evidence type="ECO:0000259" key="4">
    <source>
        <dbReference type="SMART" id="SM01007"/>
    </source>
</evidence>
<evidence type="ECO:0000256" key="1">
    <source>
        <dbReference type="ARBA" id="ARBA00022723"/>
    </source>
</evidence>
<dbReference type="eggNOG" id="arCOG04226">
    <property type="taxonomic scope" value="Archaea"/>
</dbReference>
<keyword evidence="2" id="KW-0456">Lyase</keyword>
<accession>M0LPX3</accession>
<dbReference type="AlphaFoldDB" id="M0LPX3"/>
<protein>
    <submittedName>
        <fullName evidence="5">L-fuculose-phosphate aldolase</fullName>
    </submittedName>
</protein>
<dbReference type="SMART" id="SM01007">
    <property type="entry name" value="Aldolase_II"/>
    <property type="match status" value="1"/>
</dbReference>
<dbReference type="InterPro" id="IPR036409">
    <property type="entry name" value="Aldolase_II/adducin_N_sf"/>
</dbReference>
<gene>
    <name evidence="5" type="ORF">C446_13664</name>
</gene>
<dbReference type="GO" id="GO:0019323">
    <property type="term" value="P:pentose catabolic process"/>
    <property type="evidence" value="ECO:0007669"/>
    <property type="project" value="TreeGrafter"/>
</dbReference>
<dbReference type="Gene3D" id="3.40.225.10">
    <property type="entry name" value="Class II aldolase/adducin N-terminal domain"/>
    <property type="match status" value="1"/>
</dbReference>
<keyword evidence="6" id="KW-1185">Reference proteome</keyword>
<feature type="region of interest" description="Disordered" evidence="3">
    <location>
        <begin position="18"/>
        <end position="67"/>
    </location>
</feature>
<dbReference type="PANTHER" id="PTHR22789">
    <property type="entry name" value="FUCULOSE PHOSPHATE ALDOLASE"/>
    <property type="match status" value="1"/>
</dbReference>
<evidence type="ECO:0000313" key="6">
    <source>
        <dbReference type="Proteomes" id="UP000011607"/>
    </source>
</evidence>
<dbReference type="PATRIC" id="fig|1227454.3.peg.2802"/>
<dbReference type="GO" id="GO:0016832">
    <property type="term" value="F:aldehyde-lyase activity"/>
    <property type="evidence" value="ECO:0007669"/>
    <property type="project" value="TreeGrafter"/>
</dbReference>
<reference evidence="5 6" key="1">
    <citation type="journal article" date="2014" name="PLoS Genet.">
        <title>Phylogenetically driven sequencing of extremely halophilic archaea reveals strategies for static and dynamic osmo-response.</title>
        <authorList>
            <person name="Becker E.A."/>
            <person name="Seitzer P.M."/>
            <person name="Tritt A."/>
            <person name="Larsen D."/>
            <person name="Krusor M."/>
            <person name="Yao A.I."/>
            <person name="Wu D."/>
            <person name="Madern D."/>
            <person name="Eisen J.A."/>
            <person name="Darling A.E."/>
            <person name="Facciotti M.T."/>
        </authorList>
    </citation>
    <scope>NUCLEOTIDE SEQUENCE [LARGE SCALE GENOMIC DNA]</scope>
    <source>
        <strain evidence="5 6">JCM 10879</strain>
    </source>
</reference>
<organism evidence="5 6">
    <name type="scientific">Halobiforma nitratireducens JCM 10879</name>
    <dbReference type="NCBI Taxonomy" id="1227454"/>
    <lineage>
        <taxon>Archaea</taxon>
        <taxon>Methanobacteriati</taxon>
        <taxon>Methanobacteriota</taxon>
        <taxon>Stenosarchaea group</taxon>
        <taxon>Halobacteria</taxon>
        <taxon>Halobacteriales</taxon>
        <taxon>Natrialbaceae</taxon>
        <taxon>Halobiforma</taxon>
    </lineage>
</organism>
<dbReference type="UniPathway" id="UPA00071"/>
<dbReference type="Proteomes" id="UP000011607">
    <property type="component" value="Unassembled WGS sequence"/>
</dbReference>
<dbReference type="GO" id="GO:0046872">
    <property type="term" value="F:metal ion binding"/>
    <property type="evidence" value="ECO:0007669"/>
    <property type="project" value="UniProtKB-KW"/>
</dbReference>
<dbReference type="STRING" id="1227454.C446_13664"/>
<dbReference type="GO" id="GO:0005829">
    <property type="term" value="C:cytosol"/>
    <property type="evidence" value="ECO:0007669"/>
    <property type="project" value="TreeGrafter"/>
</dbReference>